<evidence type="ECO:0000313" key="7">
    <source>
        <dbReference type="Proteomes" id="UP000198675"/>
    </source>
</evidence>
<dbReference type="AlphaFoldDB" id="A0A1H2LEZ9"/>
<dbReference type="SUPFAM" id="SSF46689">
    <property type="entry name" value="Homeodomain-like"/>
    <property type="match status" value="1"/>
</dbReference>
<reference evidence="7" key="1">
    <citation type="submission" date="2016-10" db="EMBL/GenBank/DDBJ databases">
        <authorList>
            <person name="Varghese N."/>
            <person name="Submissions S."/>
        </authorList>
    </citation>
    <scope>NUCLEOTIDE SEQUENCE [LARGE SCALE GENOMIC DNA]</scope>
    <source>
        <strain evidence="7">KCTC 32246</strain>
    </source>
</reference>
<evidence type="ECO:0000256" key="1">
    <source>
        <dbReference type="ARBA" id="ARBA00023015"/>
    </source>
</evidence>
<evidence type="ECO:0000256" key="4">
    <source>
        <dbReference type="ARBA" id="ARBA00037345"/>
    </source>
</evidence>
<dbReference type="SMART" id="SM00342">
    <property type="entry name" value="HTH_ARAC"/>
    <property type="match status" value="1"/>
</dbReference>
<dbReference type="EMBL" id="LT629797">
    <property type="protein sequence ID" value="SDU79161.1"/>
    <property type="molecule type" value="Genomic_DNA"/>
</dbReference>
<dbReference type="InterPro" id="IPR050204">
    <property type="entry name" value="AraC_XylS_family_regulators"/>
</dbReference>
<dbReference type="GO" id="GO:0043565">
    <property type="term" value="F:sequence-specific DNA binding"/>
    <property type="evidence" value="ECO:0007669"/>
    <property type="project" value="InterPro"/>
</dbReference>
<keyword evidence="7" id="KW-1185">Reference proteome</keyword>
<gene>
    <name evidence="6" type="ORF">SAMN05216363_1272</name>
</gene>
<evidence type="ECO:0000313" key="6">
    <source>
        <dbReference type="EMBL" id="SDU79161.1"/>
    </source>
</evidence>
<name>A0A1H2LEZ9_9PSED</name>
<dbReference type="Pfam" id="PF12833">
    <property type="entry name" value="HTH_18"/>
    <property type="match status" value="1"/>
</dbReference>
<dbReference type="InterPro" id="IPR009057">
    <property type="entry name" value="Homeodomain-like_sf"/>
</dbReference>
<evidence type="ECO:0000256" key="3">
    <source>
        <dbReference type="ARBA" id="ARBA00023163"/>
    </source>
</evidence>
<dbReference type="GO" id="GO:0003700">
    <property type="term" value="F:DNA-binding transcription factor activity"/>
    <property type="evidence" value="ECO:0007669"/>
    <property type="project" value="InterPro"/>
</dbReference>
<comment type="function">
    <text evidence="4">Regulatory protein of the TOL plasmid xyl operons. XylS activates the xylXYZLTEGFJQKIH operon required for the degradation of toluene, m-xylene and p-xylene.</text>
</comment>
<dbReference type="Proteomes" id="UP000198675">
    <property type="component" value="Chromosome I"/>
</dbReference>
<proteinExistence type="predicted"/>
<organism evidence="6 7">
    <name type="scientific">Pseudomonas sihuiensis</name>
    <dbReference type="NCBI Taxonomy" id="1274359"/>
    <lineage>
        <taxon>Bacteria</taxon>
        <taxon>Pseudomonadati</taxon>
        <taxon>Pseudomonadota</taxon>
        <taxon>Gammaproteobacteria</taxon>
        <taxon>Pseudomonadales</taxon>
        <taxon>Pseudomonadaceae</taxon>
        <taxon>Pseudomonas</taxon>
    </lineage>
</organism>
<keyword evidence="2 6" id="KW-0238">DNA-binding</keyword>
<keyword evidence="3" id="KW-0804">Transcription</keyword>
<accession>A0A1H2LEZ9</accession>
<dbReference type="Gene3D" id="1.10.10.60">
    <property type="entry name" value="Homeodomain-like"/>
    <property type="match status" value="1"/>
</dbReference>
<keyword evidence="1" id="KW-0805">Transcription regulation</keyword>
<protein>
    <submittedName>
        <fullName evidence="6">AraC-type DNA-binding protein</fullName>
    </submittedName>
</protein>
<dbReference type="RefSeq" id="WP_092375399.1">
    <property type="nucleotide sequence ID" value="NZ_LT629797.1"/>
</dbReference>
<evidence type="ECO:0000259" key="5">
    <source>
        <dbReference type="PROSITE" id="PS01124"/>
    </source>
</evidence>
<evidence type="ECO:0000256" key="2">
    <source>
        <dbReference type="ARBA" id="ARBA00023125"/>
    </source>
</evidence>
<dbReference type="PROSITE" id="PS01124">
    <property type="entry name" value="HTH_ARAC_FAMILY_2"/>
    <property type="match status" value="1"/>
</dbReference>
<feature type="domain" description="HTH araC/xylS-type" evidence="5">
    <location>
        <begin position="139"/>
        <end position="237"/>
    </location>
</feature>
<dbReference type="PANTHER" id="PTHR46796">
    <property type="entry name" value="HTH-TYPE TRANSCRIPTIONAL ACTIVATOR RHAS-RELATED"/>
    <property type="match status" value="1"/>
</dbReference>
<sequence>MIASQSASWHGKAWVSPGFGVFLGQVGNHDWHRHMAHQITIGINHDLTVTTPGSHVTARAICIQAGVTHRIEAVEVISIYLDALPEEARAFTASTSILPIDVQSILSLQTLLATPCITAQKMRGAVRQFLNLTNLPIIDPRLQLVLEALNEPTNGRQELADLMHLSTTRFSHWFVEQTGLPLRSYRKWLRLVAALQLITAGQSLTGAAHAAGFSDSAHFSRTFRSLFGLDPSSALSQVSLSS</sequence>
<dbReference type="InterPro" id="IPR018060">
    <property type="entry name" value="HTH_AraC"/>
</dbReference>